<evidence type="ECO:0000313" key="1">
    <source>
        <dbReference type="EMBL" id="SCP94737.1"/>
    </source>
</evidence>
<gene>
    <name evidence="1" type="ORF">SAMN05421730_100113</name>
</gene>
<dbReference type="RefSeq" id="WP_091228386.1">
    <property type="nucleotide sequence ID" value="NZ_FMKA01000001.1"/>
</dbReference>
<name>A0A1D3TN69_9FIRM</name>
<evidence type="ECO:0000313" key="2">
    <source>
        <dbReference type="Proteomes" id="UP000199315"/>
    </source>
</evidence>
<sequence>MKKHMIKRLMGLAAFAMAIIIVSLAVLDSSSEVLAKSTLPGVERIISQNSETNKFSVLEIVPEQSMGEIGYYIGGSEPANWTEQLSRLTTKDARIDYVNSLYDSTSKTGLLSSITSTERDTDTTATAPLYFSNYEEKYFLSEADQANIDEWKVIDFSGLETPIVQDLKGTYNLVEAGQYGDYTKIVSGAVFEKKEAGNYIENVDYYKYLQVGGNWDLKFQYNDSGHYVVDRLSVIADVAAADNLPDSTFLYKKVDGIYIFAGTKAELKDSTDGSIYYTIKFRYNETPTGGAYDIMEKIFNYGGLGEYTSVLNSEFPYLEVKAGTGNYVISNPDSITTTYKYTAGTGNCNWTGDDQMPAMKVEIGKIYYKGGFENQEWFRKYVLDLEPDSYHKFYFDVKTVTPQELETLISKGEYSISDADMIFISGTNKAFLPADTADAYYHRNADGTSVNDVTWSTAQQIFSIAVTEDLPVILDYSIIQMAKDSPDTDRTGANLYKLATMLVQDNLETYYNNHFSGGITAEPSSWTDIMEASDSDQNFVNENVYVHAGSNLVNNNFSDFFADDKTAGFEAVIAELKNENFYRKNDTAQIYEPLDERVSEAVAVKYIINYANRRVVLDKQAIRILEIEPCASYDLTKDNIMDKLNLNAYNLDAADIELVQMTTAEFVGRIEDLNSVYDMIYIGMNAGLMNRDANNETVYNDSDMNGLVYSNIGDKVYCIPSIAGMLNTDYVNNDRGNYLYSLSDYTNGAEIIKPYKILNIKDNFLLATSYLNANASRTNVQTLAKEYADNYLSNQYFTSPVKVNDPGTYRYSGNDITEENYLELKEFLNSGYPVVFADQFFKKNSESADVVNEKFVDQYSHMYRFANDMAVAPNTKKSNVFKLTMNPDTQKGQVFRLNSADYTDSTEAFRKYLNMPKLDFNLVIEGDNRDSDGDGIGDGKYYLHPENGEYMMSYDFEIQNDAAGSQVSSTYECNLYVDVNADGKYSKQSEEVYDIQITRNGTVIAPVTTVVNGVTSTVYQLNAGVQYHLERMVTEDYVGVLPWKVEITQSGNPSVRNNVIGYSVVAPEDASQKEDVNILQIDTAGSTLQLDTNSLFNSLIQQVEGFRIKVTRVSVTEFEKQFKDGNTDYLTEMKADGSEGFNMLILGFGDMYQEIDNTYGAMTAILDFVESGRSVLFTHDTTSFINVEKARFTTQNASGTAIKIGENNYWGYNINTIIRNVVGMDRYGVTLKNETGDLLKQGIQYQEGSDAFSKILSSGKDVAFDTDSTPEATAVRTTSREVQGYTYPVLNDKGTFAPDVSLTYNIKNTCYSLNGIKTTGGQYDNMSVTQVNSGQITNYPFVLKPSFKVARTHSQYYQLDLEADDDKDGESDIVVWYCLGGTAKTGENMYSISPNDVRNNYYIYNKGNITYSGVGHSQITNADEMKLFINTMIASYKAGFKAPKVNIIESGNPDLASVENVYIPADVDSGNVEQYTASDGKGTLMGKETRDANGNLVSADTASVYFYVKDTNFVKGNKIISAKYYVKDDTGTSAKTIDVDGEDVHVIEIKDAFTYEGHMDGTDMDLQATQSNLSSGGAYEMRFPVSHLGDQNTVKLYVEVTSTIQYYNTTNIVTSVAQVNVNRLQLFDLE</sequence>
<reference evidence="1 2" key="1">
    <citation type="submission" date="2016-09" db="EMBL/GenBank/DDBJ databases">
        <authorList>
            <person name="Capua I."/>
            <person name="De Benedictis P."/>
            <person name="Joannis T."/>
            <person name="Lombin L.H."/>
            <person name="Cattoli G."/>
        </authorList>
    </citation>
    <scope>NUCLEOTIDE SEQUENCE [LARGE SCALE GENOMIC DNA]</scope>
    <source>
        <strain evidence="1 2">GluBS11</strain>
    </source>
</reference>
<protein>
    <submittedName>
        <fullName evidence="1">Uncharacterized protein</fullName>
    </submittedName>
</protein>
<accession>A0A1D3TN69</accession>
<dbReference type="EMBL" id="FMKA01000001">
    <property type="protein sequence ID" value="SCP94737.1"/>
    <property type="molecule type" value="Genomic_DNA"/>
</dbReference>
<dbReference type="OrthoDB" id="38701at2"/>
<organism evidence="1 2">
    <name type="scientific">Anaerobium acetethylicum</name>
    <dbReference type="NCBI Taxonomy" id="1619234"/>
    <lineage>
        <taxon>Bacteria</taxon>
        <taxon>Bacillati</taxon>
        <taxon>Bacillota</taxon>
        <taxon>Clostridia</taxon>
        <taxon>Lachnospirales</taxon>
        <taxon>Lachnospiraceae</taxon>
        <taxon>Anaerobium</taxon>
    </lineage>
</organism>
<dbReference type="Proteomes" id="UP000199315">
    <property type="component" value="Unassembled WGS sequence"/>
</dbReference>
<dbReference type="STRING" id="1619234.SAMN05421730_100113"/>
<keyword evidence="2" id="KW-1185">Reference proteome</keyword>
<proteinExistence type="predicted"/>